<dbReference type="AlphaFoldDB" id="A0A9X0DNJ1"/>
<proteinExistence type="predicted"/>
<dbReference type="EMBL" id="JAPEIS010000001">
    <property type="protein sequence ID" value="KAJ8070171.1"/>
    <property type="molecule type" value="Genomic_DNA"/>
</dbReference>
<name>A0A9X0DNJ1_9HELO</name>
<protein>
    <submittedName>
        <fullName evidence="1">Uncharacterized protein</fullName>
    </submittedName>
</protein>
<accession>A0A9X0DNJ1</accession>
<evidence type="ECO:0000313" key="1">
    <source>
        <dbReference type="EMBL" id="KAJ8070171.1"/>
    </source>
</evidence>
<organism evidence="1 2">
    <name type="scientific">Sclerotinia nivalis</name>
    <dbReference type="NCBI Taxonomy" id="352851"/>
    <lineage>
        <taxon>Eukaryota</taxon>
        <taxon>Fungi</taxon>
        <taxon>Dikarya</taxon>
        <taxon>Ascomycota</taxon>
        <taxon>Pezizomycotina</taxon>
        <taxon>Leotiomycetes</taxon>
        <taxon>Helotiales</taxon>
        <taxon>Sclerotiniaceae</taxon>
        <taxon>Sclerotinia</taxon>
    </lineage>
</organism>
<sequence length="135" mass="15911">MHKRFNSNVWYPYIYNLLYHTQYWYWYTTNTTNMTNTTKYNHNSRSDIKDFQPGLSSQNKTSSSLQAFKVFSSLFPAPIDISSFDCALWRIADAYLLPTYRYTSSSYEVITVRRIAFHFAESFANSSAELLPDFN</sequence>
<evidence type="ECO:0000313" key="2">
    <source>
        <dbReference type="Proteomes" id="UP001152300"/>
    </source>
</evidence>
<reference evidence="1" key="1">
    <citation type="submission" date="2022-11" db="EMBL/GenBank/DDBJ databases">
        <title>Genome Resource of Sclerotinia nivalis Strain SnTB1, a Plant Pathogen Isolated from American Ginseng.</title>
        <authorList>
            <person name="Fan S."/>
        </authorList>
    </citation>
    <scope>NUCLEOTIDE SEQUENCE</scope>
    <source>
        <strain evidence="1">SnTB1</strain>
    </source>
</reference>
<dbReference type="Proteomes" id="UP001152300">
    <property type="component" value="Unassembled WGS sequence"/>
</dbReference>
<gene>
    <name evidence="1" type="ORF">OCU04_000563</name>
</gene>
<keyword evidence="2" id="KW-1185">Reference proteome</keyword>
<comment type="caution">
    <text evidence="1">The sequence shown here is derived from an EMBL/GenBank/DDBJ whole genome shotgun (WGS) entry which is preliminary data.</text>
</comment>